<feature type="transmembrane region" description="Helical" evidence="2">
    <location>
        <begin position="155"/>
        <end position="173"/>
    </location>
</feature>
<evidence type="ECO:0000313" key="3">
    <source>
        <dbReference type="EMBL" id="SPT54452.1"/>
    </source>
</evidence>
<sequence>MTQQRPSTPSDLPAEHVRASIPANRPASAPSHQSLPGPEDDILLSTGRKPATPPPTQEQIRRQPGRRAWIPKQHGAWAMLLLPALVGLQIGGVPLLVLVLLPTWWAAYFAYWAWSQWLRTRSARRRYLLVLPLGAYTAATTSLGLFTLILAPYLAQWLLAFAPLFAIAWWELWRGRERSLLSGLATTAAASLMTAVCYSAAVNGRGGFLGLGDSAGLPGSSPNGELSGWPWVWLVTALVAAYFCGTVPYIKVMLRERFNTRLLVGAVSAHCAVAATVIWLATGGYLPWAHAALWLVLATRSLVIPLLQWHLTRRRALRPRHIGVVEIVICVLFLVTIALP</sequence>
<dbReference type="Pfam" id="PF14256">
    <property type="entry name" value="YwiC"/>
    <property type="match status" value="1"/>
</dbReference>
<evidence type="ECO:0008006" key="5">
    <source>
        <dbReference type="Google" id="ProtNLM"/>
    </source>
</evidence>
<feature type="transmembrane region" description="Helical" evidence="2">
    <location>
        <begin position="96"/>
        <end position="115"/>
    </location>
</feature>
<feature type="transmembrane region" description="Helical" evidence="2">
    <location>
        <begin position="127"/>
        <end position="149"/>
    </location>
</feature>
<proteinExistence type="predicted"/>
<dbReference type="EMBL" id="UAPQ01000011">
    <property type="protein sequence ID" value="SPT54452.1"/>
    <property type="molecule type" value="Genomic_DNA"/>
</dbReference>
<feature type="transmembrane region" description="Helical" evidence="2">
    <location>
        <begin position="231"/>
        <end position="250"/>
    </location>
</feature>
<comment type="caution">
    <text evidence="3">The sequence shown here is derived from an EMBL/GenBank/DDBJ whole genome shotgun (WGS) entry which is preliminary data.</text>
</comment>
<dbReference type="InterPro" id="IPR025576">
    <property type="entry name" value="YwiC"/>
</dbReference>
<gene>
    <name evidence="3" type="ORF">NCTC11535_02169</name>
</gene>
<dbReference type="RefSeq" id="WP_111837341.1">
    <property type="nucleotide sequence ID" value="NZ_UAPQ01000011.1"/>
</dbReference>
<keyword evidence="2" id="KW-1133">Transmembrane helix</keyword>
<keyword evidence="2" id="KW-0472">Membrane</keyword>
<feature type="transmembrane region" description="Helical" evidence="2">
    <location>
        <begin position="288"/>
        <end position="309"/>
    </location>
</feature>
<evidence type="ECO:0000256" key="1">
    <source>
        <dbReference type="SAM" id="MobiDB-lite"/>
    </source>
</evidence>
<name>A0ABY1VS00_9ACTO</name>
<organism evidence="3 4">
    <name type="scientific">Actinomyces bovis</name>
    <dbReference type="NCBI Taxonomy" id="1658"/>
    <lineage>
        <taxon>Bacteria</taxon>
        <taxon>Bacillati</taxon>
        <taxon>Actinomycetota</taxon>
        <taxon>Actinomycetes</taxon>
        <taxon>Actinomycetales</taxon>
        <taxon>Actinomycetaceae</taxon>
        <taxon>Actinomyces</taxon>
    </lineage>
</organism>
<keyword evidence="4" id="KW-1185">Reference proteome</keyword>
<protein>
    <recommendedName>
        <fullName evidence="5">YwiC-like protein</fullName>
    </recommendedName>
</protein>
<accession>A0ABY1VS00</accession>
<keyword evidence="2" id="KW-0812">Transmembrane</keyword>
<feature type="transmembrane region" description="Helical" evidence="2">
    <location>
        <begin position="321"/>
        <end position="339"/>
    </location>
</feature>
<feature type="transmembrane region" description="Helical" evidence="2">
    <location>
        <begin position="262"/>
        <end position="282"/>
    </location>
</feature>
<reference evidence="3 4" key="1">
    <citation type="submission" date="2018-06" db="EMBL/GenBank/DDBJ databases">
        <authorList>
            <consortium name="Pathogen Informatics"/>
            <person name="Doyle S."/>
        </authorList>
    </citation>
    <scope>NUCLEOTIDE SEQUENCE [LARGE SCALE GENOMIC DNA]</scope>
    <source>
        <strain evidence="3 4">NCTC11535</strain>
    </source>
</reference>
<feature type="transmembrane region" description="Helical" evidence="2">
    <location>
        <begin position="180"/>
        <end position="201"/>
    </location>
</feature>
<dbReference type="Proteomes" id="UP000250006">
    <property type="component" value="Unassembled WGS sequence"/>
</dbReference>
<evidence type="ECO:0000313" key="4">
    <source>
        <dbReference type="Proteomes" id="UP000250006"/>
    </source>
</evidence>
<feature type="region of interest" description="Disordered" evidence="1">
    <location>
        <begin position="1"/>
        <end position="65"/>
    </location>
</feature>
<evidence type="ECO:0000256" key="2">
    <source>
        <dbReference type="SAM" id="Phobius"/>
    </source>
</evidence>
<feature type="compositionally biased region" description="Polar residues" evidence="1">
    <location>
        <begin position="1"/>
        <end position="10"/>
    </location>
</feature>